<dbReference type="HOGENOM" id="CLU_764481_0_0_1"/>
<evidence type="ECO:0000313" key="3">
    <source>
        <dbReference type="Proteomes" id="UP000000759"/>
    </source>
</evidence>
<accession>B7FV50</accession>
<evidence type="ECO:0000313" key="2">
    <source>
        <dbReference type="EMBL" id="EEC49562.1"/>
    </source>
</evidence>
<dbReference type="OrthoDB" id="10024788at2759"/>
<evidence type="ECO:0008006" key="4">
    <source>
        <dbReference type="Google" id="ProtNLM"/>
    </source>
</evidence>
<dbReference type="PaxDb" id="2850-Phatr34543"/>
<reference evidence="2 3" key="1">
    <citation type="journal article" date="2008" name="Nature">
        <title>The Phaeodactylum genome reveals the evolutionary history of diatom genomes.</title>
        <authorList>
            <person name="Bowler C."/>
            <person name="Allen A.E."/>
            <person name="Badger J.H."/>
            <person name="Grimwood J."/>
            <person name="Jabbari K."/>
            <person name="Kuo A."/>
            <person name="Maheswari U."/>
            <person name="Martens C."/>
            <person name="Maumus F."/>
            <person name="Otillar R.P."/>
            <person name="Rayko E."/>
            <person name="Salamov A."/>
            <person name="Vandepoele K."/>
            <person name="Beszteri B."/>
            <person name="Gruber A."/>
            <person name="Heijde M."/>
            <person name="Katinka M."/>
            <person name="Mock T."/>
            <person name="Valentin K."/>
            <person name="Verret F."/>
            <person name="Berges J.A."/>
            <person name="Brownlee C."/>
            <person name="Cadoret J.P."/>
            <person name="Chiovitti A."/>
            <person name="Choi C.J."/>
            <person name="Coesel S."/>
            <person name="De Martino A."/>
            <person name="Detter J.C."/>
            <person name="Durkin C."/>
            <person name="Falciatore A."/>
            <person name="Fournet J."/>
            <person name="Haruta M."/>
            <person name="Huysman M.J."/>
            <person name="Jenkins B.D."/>
            <person name="Jiroutova K."/>
            <person name="Jorgensen R.E."/>
            <person name="Joubert Y."/>
            <person name="Kaplan A."/>
            <person name="Kroger N."/>
            <person name="Kroth P.G."/>
            <person name="La Roche J."/>
            <person name="Lindquist E."/>
            <person name="Lommer M."/>
            <person name="Martin-Jezequel V."/>
            <person name="Lopez P.J."/>
            <person name="Lucas S."/>
            <person name="Mangogna M."/>
            <person name="McGinnis K."/>
            <person name="Medlin L.K."/>
            <person name="Montsant A."/>
            <person name="Oudot-Le Secq M.P."/>
            <person name="Napoli C."/>
            <person name="Obornik M."/>
            <person name="Parker M.S."/>
            <person name="Petit J.L."/>
            <person name="Porcel B.M."/>
            <person name="Poulsen N."/>
            <person name="Robison M."/>
            <person name="Rychlewski L."/>
            <person name="Rynearson T.A."/>
            <person name="Schmutz J."/>
            <person name="Shapiro H."/>
            <person name="Siaut M."/>
            <person name="Stanley M."/>
            <person name="Sussman M.R."/>
            <person name="Taylor A.R."/>
            <person name="Vardi A."/>
            <person name="von Dassow P."/>
            <person name="Vyverman W."/>
            <person name="Willis A."/>
            <person name="Wyrwicz L.S."/>
            <person name="Rokhsar D.S."/>
            <person name="Weissenbach J."/>
            <person name="Armbrust E.V."/>
            <person name="Green B.R."/>
            <person name="Van de Peer Y."/>
            <person name="Grigoriev I.V."/>
        </authorList>
    </citation>
    <scope>NUCLEOTIDE SEQUENCE [LARGE SCALE GENOMIC DNA]</scope>
    <source>
        <strain evidence="2 3">CCAP 1055/1</strain>
    </source>
</reference>
<dbReference type="Gene3D" id="3.20.20.80">
    <property type="entry name" value="Glycosidases"/>
    <property type="match status" value="1"/>
</dbReference>
<name>B7FV50_PHATC</name>
<dbReference type="OMA" id="PHVHNSG"/>
<keyword evidence="1" id="KW-0812">Transmembrane</keyword>
<dbReference type="RefSeq" id="XP_002178864.1">
    <property type="nucleotide sequence ID" value="XM_002178828.1"/>
</dbReference>
<sequence length="447" mass="51820">MFEDDNGHRFSAAERKHRLCIVLQFLFSKNRTEMAPWPEQQAREWYESQGWRQGANFIPSTAANQIEMWQNFDEETIQRELSWVSRIGYNAVRVFLHDLVWKHEKEDFFDKVDRFLTLADGLGIRTILVLLEGIWDPVPTYTENQSQLPPRPAVHNSRWLQSPGRHVLENKTLHESYLRLYVEQVIGRFGNDTRVLMLDLFDQPENDNRKSYGSYGNRVEVCQDALGTEMSGDLKAQLIKELVPRLLNWVWSLGPRSVPFTIPAWTAVDDNDDSNYGKIQGELRHLYLNSSDIITFHNYANLTQLLNVLGEIRDVYPGRPVALSSFMARESHSTLDPILQRMYQENVWALHWGFVAGKIQTIYPSDSWNIEYSVKKEPLPWHHDLLRPNGTFYSKSEQAYLSSFRSSLPTYRIGETGWDSVSVTALAGCLLVLLTVLLLLRNKFPLI</sequence>
<dbReference type="GeneID" id="7199500"/>
<dbReference type="SUPFAM" id="SSF51445">
    <property type="entry name" value="(Trans)glycosidases"/>
    <property type="match status" value="1"/>
</dbReference>
<dbReference type="Proteomes" id="UP000000759">
    <property type="component" value="Chromosome 5"/>
</dbReference>
<dbReference type="KEGG" id="pti:PHATRDRAFT_34543"/>
<feature type="transmembrane region" description="Helical" evidence="1">
    <location>
        <begin position="421"/>
        <end position="440"/>
    </location>
</feature>
<dbReference type="InParanoid" id="B7FV50"/>
<keyword evidence="1" id="KW-0472">Membrane</keyword>
<keyword evidence="1" id="KW-1133">Transmembrane helix</keyword>
<reference evidence="3" key="2">
    <citation type="submission" date="2008-08" db="EMBL/GenBank/DDBJ databases">
        <authorList>
            <consortium name="Diatom Consortium"/>
            <person name="Grigoriev I."/>
            <person name="Grimwood J."/>
            <person name="Kuo A."/>
            <person name="Otillar R.P."/>
            <person name="Salamov A."/>
            <person name="Detter J.C."/>
            <person name="Lindquist E."/>
            <person name="Shapiro H."/>
            <person name="Lucas S."/>
            <person name="Glavina del Rio T."/>
            <person name="Pitluck S."/>
            <person name="Rokhsar D."/>
            <person name="Bowler C."/>
        </authorList>
    </citation>
    <scope>GENOME REANNOTATION</scope>
    <source>
        <strain evidence="3">CCAP 1055/1</strain>
    </source>
</reference>
<gene>
    <name evidence="2" type="ORF">PHATRDRAFT_34543</name>
</gene>
<evidence type="ECO:0000256" key="1">
    <source>
        <dbReference type="SAM" id="Phobius"/>
    </source>
</evidence>
<dbReference type="InterPro" id="IPR017853">
    <property type="entry name" value="GH"/>
</dbReference>
<protein>
    <recommendedName>
        <fullName evidence="4">Glycoside hydrolase family 5 domain-containing protein</fullName>
    </recommendedName>
</protein>
<dbReference type="EMBL" id="CM000608">
    <property type="protein sequence ID" value="EEC49562.1"/>
    <property type="molecule type" value="Genomic_DNA"/>
</dbReference>
<dbReference type="AlphaFoldDB" id="B7FV50"/>
<organism evidence="2 3">
    <name type="scientific">Phaeodactylum tricornutum (strain CCAP 1055/1)</name>
    <dbReference type="NCBI Taxonomy" id="556484"/>
    <lineage>
        <taxon>Eukaryota</taxon>
        <taxon>Sar</taxon>
        <taxon>Stramenopiles</taxon>
        <taxon>Ochrophyta</taxon>
        <taxon>Bacillariophyta</taxon>
        <taxon>Bacillariophyceae</taxon>
        <taxon>Bacillariophycidae</taxon>
        <taxon>Naviculales</taxon>
        <taxon>Phaeodactylaceae</taxon>
        <taxon>Phaeodactylum</taxon>
    </lineage>
</organism>
<keyword evidence="3" id="KW-1185">Reference proteome</keyword>
<dbReference type="eggNOG" id="ENOG502SNZK">
    <property type="taxonomic scope" value="Eukaryota"/>
</dbReference>
<proteinExistence type="predicted"/>